<protein>
    <submittedName>
        <fullName evidence="1">Uncharacterized protein</fullName>
    </submittedName>
</protein>
<comment type="caution">
    <text evidence="1">The sequence shown here is derived from an EMBL/GenBank/DDBJ whole genome shotgun (WGS) entry which is preliminary data.</text>
</comment>
<sequence length="119" mass="13609">LAAMARLYHILITESLYSIWKLRCECMIGRNGEPPTENEVQNRWVQTIDERLNIDINLTNKYKFGKQYSLPRVLILDTWQGTLLDENDLPTDWLKTTEVLMGIASRGPTRSPASTEGIG</sequence>
<name>A0AAD6YHU7_9AGAR</name>
<dbReference type="AlphaFoldDB" id="A0AAD6YHU7"/>
<feature type="non-terminal residue" evidence="1">
    <location>
        <position position="1"/>
    </location>
</feature>
<evidence type="ECO:0000313" key="1">
    <source>
        <dbReference type="EMBL" id="KAJ7210850.1"/>
    </source>
</evidence>
<proteinExistence type="predicted"/>
<accession>A0AAD6YHU7</accession>
<evidence type="ECO:0000313" key="2">
    <source>
        <dbReference type="Proteomes" id="UP001219525"/>
    </source>
</evidence>
<reference evidence="1" key="1">
    <citation type="submission" date="2023-03" db="EMBL/GenBank/DDBJ databases">
        <title>Massive genome expansion in bonnet fungi (Mycena s.s.) driven by repeated elements and novel gene families across ecological guilds.</title>
        <authorList>
            <consortium name="Lawrence Berkeley National Laboratory"/>
            <person name="Harder C.B."/>
            <person name="Miyauchi S."/>
            <person name="Viragh M."/>
            <person name="Kuo A."/>
            <person name="Thoen E."/>
            <person name="Andreopoulos B."/>
            <person name="Lu D."/>
            <person name="Skrede I."/>
            <person name="Drula E."/>
            <person name="Henrissat B."/>
            <person name="Morin E."/>
            <person name="Kohler A."/>
            <person name="Barry K."/>
            <person name="LaButti K."/>
            <person name="Morin E."/>
            <person name="Salamov A."/>
            <person name="Lipzen A."/>
            <person name="Mereny Z."/>
            <person name="Hegedus B."/>
            <person name="Baldrian P."/>
            <person name="Stursova M."/>
            <person name="Weitz H."/>
            <person name="Taylor A."/>
            <person name="Grigoriev I.V."/>
            <person name="Nagy L.G."/>
            <person name="Martin F."/>
            <person name="Kauserud H."/>
        </authorList>
    </citation>
    <scope>NUCLEOTIDE SEQUENCE</scope>
    <source>
        <strain evidence="1">9144</strain>
    </source>
</reference>
<keyword evidence="2" id="KW-1185">Reference proteome</keyword>
<dbReference type="EMBL" id="JARJCW010000027">
    <property type="protein sequence ID" value="KAJ7210850.1"/>
    <property type="molecule type" value="Genomic_DNA"/>
</dbReference>
<organism evidence="1 2">
    <name type="scientific">Mycena pura</name>
    <dbReference type="NCBI Taxonomy" id="153505"/>
    <lineage>
        <taxon>Eukaryota</taxon>
        <taxon>Fungi</taxon>
        <taxon>Dikarya</taxon>
        <taxon>Basidiomycota</taxon>
        <taxon>Agaricomycotina</taxon>
        <taxon>Agaricomycetes</taxon>
        <taxon>Agaricomycetidae</taxon>
        <taxon>Agaricales</taxon>
        <taxon>Marasmiineae</taxon>
        <taxon>Mycenaceae</taxon>
        <taxon>Mycena</taxon>
    </lineage>
</organism>
<gene>
    <name evidence="1" type="ORF">GGX14DRAFT_363068</name>
</gene>
<dbReference type="Proteomes" id="UP001219525">
    <property type="component" value="Unassembled WGS sequence"/>
</dbReference>